<proteinExistence type="predicted"/>
<name>A0A653A7K0_UNCDX</name>
<dbReference type="InterPro" id="IPR029039">
    <property type="entry name" value="Flavoprotein-like_sf"/>
</dbReference>
<organism evidence="2">
    <name type="scientific">Uncultured Desulfatiglans sp</name>
    <dbReference type="NCBI Taxonomy" id="1748965"/>
    <lineage>
        <taxon>Bacteria</taxon>
        <taxon>Pseudomonadati</taxon>
        <taxon>Thermodesulfobacteriota</taxon>
        <taxon>Desulfobacteria</taxon>
        <taxon>Desulfatiglandales</taxon>
        <taxon>Desulfatiglandaceae</taxon>
        <taxon>Desulfatiglans</taxon>
        <taxon>environmental samples</taxon>
    </lineage>
</organism>
<dbReference type="Gene3D" id="3.40.50.360">
    <property type="match status" value="1"/>
</dbReference>
<evidence type="ECO:0000259" key="1">
    <source>
        <dbReference type="Pfam" id="PF12641"/>
    </source>
</evidence>
<dbReference type="AlphaFoldDB" id="A0A653A7K0"/>
<protein>
    <submittedName>
        <fullName evidence="2">Putative Flavodoxin</fullName>
    </submittedName>
</protein>
<reference evidence="2" key="1">
    <citation type="submission" date="2018-07" db="EMBL/GenBank/DDBJ databases">
        <authorList>
            <consortium name="Genoscope - CEA"/>
            <person name="William W."/>
        </authorList>
    </citation>
    <scope>NUCLEOTIDE SEQUENCE</scope>
    <source>
        <strain evidence="2">IK1</strain>
    </source>
</reference>
<accession>A0A653A7K0</accession>
<dbReference type="EMBL" id="UPXX01000027">
    <property type="protein sequence ID" value="VBB43983.1"/>
    <property type="molecule type" value="Genomic_DNA"/>
</dbReference>
<gene>
    <name evidence="2" type="ORF">TRIP_B330166</name>
</gene>
<dbReference type="GO" id="GO:0010181">
    <property type="term" value="F:FMN binding"/>
    <property type="evidence" value="ECO:0007669"/>
    <property type="project" value="InterPro"/>
</dbReference>
<sequence length="166" mass="17822">MKVLVAFLSETGNTAKLANGIFEAVTEAEKDLLPIPEVQNAADYDLIFCGFPVHAHSVPGKVEAFVKSIPEGKKIAFFATHGSLRGGELAITAFYHALTIGSKLKILGTFGSRGQVKPALIDALMQKPENKAWAEEAQSAAGHPDKADIDDVKAFAQTMLMRARAR</sequence>
<dbReference type="Pfam" id="PF12641">
    <property type="entry name" value="Flavodoxin_3"/>
    <property type="match status" value="1"/>
</dbReference>
<dbReference type="InterPro" id="IPR008254">
    <property type="entry name" value="Flavodoxin/NO_synth"/>
</dbReference>
<feature type="domain" description="Flavodoxin-like" evidence="1">
    <location>
        <begin position="4"/>
        <end position="157"/>
    </location>
</feature>
<evidence type="ECO:0000313" key="2">
    <source>
        <dbReference type="EMBL" id="VBB43983.1"/>
    </source>
</evidence>
<dbReference type="SUPFAM" id="SSF52218">
    <property type="entry name" value="Flavoproteins"/>
    <property type="match status" value="1"/>
</dbReference>